<evidence type="ECO:0000313" key="3">
    <source>
        <dbReference type="Proteomes" id="UP000648257"/>
    </source>
</evidence>
<dbReference type="InterPro" id="IPR011852">
    <property type="entry name" value="TRAP_TAXI"/>
</dbReference>
<dbReference type="Proteomes" id="UP000648257">
    <property type="component" value="Unassembled WGS sequence"/>
</dbReference>
<accession>A0ABR6X8M4</accession>
<comment type="caution">
    <text evidence="2">The sequence shown here is derived from an EMBL/GenBank/DDBJ whole genome shotgun (WGS) entry which is preliminary data.</text>
</comment>
<dbReference type="EMBL" id="JACOFW010000025">
    <property type="protein sequence ID" value="MBC3809083.1"/>
    <property type="molecule type" value="Genomic_DNA"/>
</dbReference>
<dbReference type="Pfam" id="PF16868">
    <property type="entry name" value="NMT1_3"/>
    <property type="match status" value="1"/>
</dbReference>
<sequence>MPKITFTLISTKDALIAFGPIALMVIAVIFAAYYVVDPAPGRTLDFSAGQENSAYESFANQYAEELKKNQINLRVHESQGSQENLQKIADPDTNIDIGFVQSGSTNETEAQARGLISLGSLFYEPIWIFYRAKNEISNLSSFKGKRINVGPDGFGVRRLFAQILSVNNLEESDISIQQLENTPATVAFLNSQVDVLVMSSASDSVLVQMLLQTPGVRLFDFVQAEAYTRRFPFLSHVVLPRGIVDMGKDIPARDYHLISPTATLVAHESLHPALISLFLQAAKKIHGSGNWFSKQGEFPSDRYTEIAVEPQAEKFYKNGPPFLQRYMSFWMSNFLERMWVLLIAFGALALPLSKIIPPLYVWRVRSRVYRWYGQLRAVEHALDEATPKQRKQIAQEQLQRLDAIERKVNQISIPLSYAEELYGLRSHIQFVRKRLMGD</sequence>
<keyword evidence="3" id="KW-1185">Reference proteome</keyword>
<dbReference type="PANTHER" id="PTHR42941">
    <property type="entry name" value="SLL1037 PROTEIN"/>
    <property type="match status" value="1"/>
</dbReference>
<keyword evidence="1" id="KW-1133">Transmembrane helix</keyword>
<feature type="transmembrane region" description="Helical" evidence="1">
    <location>
        <begin position="14"/>
        <end position="36"/>
    </location>
</feature>
<dbReference type="RefSeq" id="WP_186924149.1">
    <property type="nucleotide sequence ID" value="NZ_JACOFW010000025.1"/>
</dbReference>
<keyword evidence="1" id="KW-0812">Transmembrane</keyword>
<name>A0ABR6X8M4_9BURK</name>
<dbReference type="PANTHER" id="PTHR42941:SF1">
    <property type="entry name" value="SLL1037 PROTEIN"/>
    <property type="match status" value="1"/>
</dbReference>
<proteinExistence type="predicted"/>
<evidence type="ECO:0000313" key="2">
    <source>
        <dbReference type="EMBL" id="MBC3809083.1"/>
    </source>
</evidence>
<dbReference type="Gene3D" id="3.40.190.10">
    <property type="entry name" value="Periplasmic binding protein-like II"/>
    <property type="match status" value="2"/>
</dbReference>
<keyword evidence="1" id="KW-0472">Membrane</keyword>
<dbReference type="SUPFAM" id="SSF53850">
    <property type="entry name" value="Periplasmic binding protein-like II"/>
    <property type="match status" value="1"/>
</dbReference>
<feature type="transmembrane region" description="Helical" evidence="1">
    <location>
        <begin position="338"/>
        <end position="362"/>
    </location>
</feature>
<evidence type="ECO:0000256" key="1">
    <source>
        <dbReference type="SAM" id="Phobius"/>
    </source>
</evidence>
<reference evidence="2 3" key="1">
    <citation type="submission" date="2020-08" db="EMBL/GenBank/DDBJ databases">
        <title>Novel species isolated from subtropical streams in China.</title>
        <authorList>
            <person name="Lu H."/>
        </authorList>
    </citation>
    <scope>NUCLEOTIDE SEQUENCE [LARGE SCALE GENOMIC DNA]</scope>
    <source>
        <strain evidence="2 3">KACC 16656</strain>
    </source>
</reference>
<protein>
    <submittedName>
        <fullName evidence="2">ABC transporter substrate-binding protein</fullName>
    </submittedName>
</protein>
<gene>
    <name evidence="2" type="ORF">H8K52_17220</name>
</gene>
<organism evidence="2 3">
    <name type="scientific">Undibacterium seohonense</name>
    <dbReference type="NCBI Taxonomy" id="1344950"/>
    <lineage>
        <taxon>Bacteria</taxon>
        <taxon>Pseudomonadati</taxon>
        <taxon>Pseudomonadota</taxon>
        <taxon>Betaproteobacteria</taxon>
        <taxon>Burkholderiales</taxon>
        <taxon>Oxalobacteraceae</taxon>
        <taxon>Undibacterium</taxon>
    </lineage>
</organism>